<sequence>MNGFSSYQFKNQRFAAKRLSRKIGGEFVNNVNRSRKVVGSRRKTIRRIVLSAAAVIMAYMVYAAVAIWTYGAKTEPVKSDAAIVLGAAVWGDKPSPVFQGRIDHALWLYKHQYVDKLIFTGGRGSDLESAESEVARDYAIARGVPEADILIETVSKITEENLSHAQAVGEQEGLSTYLIVSDRLHMKRAMTMADDYGMKAYPSPTDRSAYQSFRSKVPFLLREMFYYTGYVVLSPFR</sequence>
<dbReference type="eggNOG" id="COG1434">
    <property type="taxonomic scope" value="Bacteria"/>
</dbReference>
<feature type="domain" description="DUF218" evidence="2">
    <location>
        <begin position="80"/>
        <end position="224"/>
    </location>
</feature>
<protein>
    <recommendedName>
        <fullName evidence="2">DUF218 domain-containing protein</fullName>
    </recommendedName>
</protein>
<organism evidence="3 4">
    <name type="scientific">Paenibacillus lactis 154</name>
    <dbReference type="NCBI Taxonomy" id="743719"/>
    <lineage>
        <taxon>Bacteria</taxon>
        <taxon>Bacillati</taxon>
        <taxon>Bacillota</taxon>
        <taxon>Bacilli</taxon>
        <taxon>Bacillales</taxon>
        <taxon>Paenibacillaceae</taxon>
        <taxon>Paenibacillus</taxon>
    </lineage>
</organism>
<evidence type="ECO:0000256" key="1">
    <source>
        <dbReference type="SAM" id="Phobius"/>
    </source>
</evidence>
<dbReference type="Gene3D" id="3.40.50.620">
    <property type="entry name" value="HUPs"/>
    <property type="match status" value="1"/>
</dbReference>
<evidence type="ECO:0000259" key="2">
    <source>
        <dbReference type="Pfam" id="PF02698"/>
    </source>
</evidence>
<feature type="transmembrane region" description="Helical" evidence="1">
    <location>
        <begin position="48"/>
        <end position="70"/>
    </location>
</feature>
<dbReference type="Proteomes" id="UP000003891">
    <property type="component" value="Unassembled WGS sequence"/>
</dbReference>
<keyword evidence="1" id="KW-0812">Transmembrane</keyword>
<dbReference type="CDD" id="cd06259">
    <property type="entry name" value="YdcF-like"/>
    <property type="match status" value="1"/>
</dbReference>
<dbReference type="PANTHER" id="PTHR30336:SF20">
    <property type="entry name" value="DUF218 DOMAIN-CONTAINING PROTEIN"/>
    <property type="match status" value="1"/>
</dbReference>
<name>G4HGG1_9BACL</name>
<dbReference type="PANTHER" id="PTHR30336">
    <property type="entry name" value="INNER MEMBRANE PROTEIN, PROBABLE PERMEASE"/>
    <property type="match status" value="1"/>
</dbReference>
<proteinExistence type="predicted"/>
<keyword evidence="1" id="KW-0472">Membrane</keyword>
<dbReference type="InterPro" id="IPR003848">
    <property type="entry name" value="DUF218"/>
</dbReference>
<dbReference type="InterPro" id="IPR014729">
    <property type="entry name" value="Rossmann-like_a/b/a_fold"/>
</dbReference>
<dbReference type="AlphaFoldDB" id="G4HGG1"/>
<dbReference type="EMBL" id="AGIP01000006">
    <property type="protein sequence ID" value="EHB63834.1"/>
    <property type="molecule type" value="Genomic_DNA"/>
</dbReference>
<keyword evidence="1" id="KW-1133">Transmembrane helix</keyword>
<reference evidence="3 4" key="1">
    <citation type="submission" date="2011-09" db="EMBL/GenBank/DDBJ databases">
        <title>The draft genome of Paenibacillus lactis 154.</title>
        <authorList>
            <consortium name="US DOE Joint Genome Institute (JGI-PGF)"/>
            <person name="Lucas S."/>
            <person name="Han J."/>
            <person name="Lapidus A."/>
            <person name="Cheng J.-F."/>
            <person name="Goodwin L."/>
            <person name="Pitluck S."/>
            <person name="Peters L."/>
            <person name="Land M.L."/>
            <person name="Hauser L."/>
            <person name="Siebers A."/>
            <person name="Thelen M."/>
            <person name="Hugenholtz P."/>
            <person name="Allgaier M."/>
            <person name="Woyke T.J."/>
        </authorList>
    </citation>
    <scope>NUCLEOTIDE SEQUENCE [LARGE SCALE GENOMIC DNA]</scope>
    <source>
        <strain evidence="3 4">154</strain>
    </source>
</reference>
<evidence type="ECO:0000313" key="3">
    <source>
        <dbReference type="EMBL" id="EHB63834.1"/>
    </source>
</evidence>
<evidence type="ECO:0000313" key="4">
    <source>
        <dbReference type="Proteomes" id="UP000003891"/>
    </source>
</evidence>
<dbReference type="InterPro" id="IPR051599">
    <property type="entry name" value="Cell_Envelope_Assoc"/>
</dbReference>
<dbReference type="GO" id="GO:0005886">
    <property type="term" value="C:plasma membrane"/>
    <property type="evidence" value="ECO:0007669"/>
    <property type="project" value="TreeGrafter"/>
</dbReference>
<accession>G4HGG1</accession>
<gene>
    <name evidence="3" type="ORF">PaelaDRAFT_2948</name>
</gene>
<dbReference type="Pfam" id="PF02698">
    <property type="entry name" value="DUF218"/>
    <property type="match status" value="1"/>
</dbReference>
<dbReference type="PATRIC" id="fig|743719.3.peg.2977"/>